<dbReference type="Proteomes" id="UP000076925">
    <property type="component" value="Unassembled WGS sequence"/>
</dbReference>
<gene>
    <name evidence="1" type="ORF">WA1_37080</name>
</gene>
<dbReference type="AlphaFoldDB" id="A0A139X112"/>
<reference evidence="1 2" key="1">
    <citation type="journal article" date="2013" name="Genome Biol. Evol.">
        <title>Genomes of Stigonematalean cyanobacteria (subsection V) and the evolution of oxygenic photosynthesis from prokaryotes to plastids.</title>
        <authorList>
            <person name="Dagan T."/>
            <person name="Roettger M."/>
            <person name="Stucken K."/>
            <person name="Landan G."/>
            <person name="Koch R."/>
            <person name="Major P."/>
            <person name="Gould S.B."/>
            <person name="Goremykin V.V."/>
            <person name="Rippka R."/>
            <person name="Tandeau de Marsac N."/>
            <person name="Gugger M."/>
            <person name="Lockhart P.J."/>
            <person name="Allen J.F."/>
            <person name="Brune I."/>
            <person name="Maus I."/>
            <person name="Puhler A."/>
            <person name="Martin W.F."/>
        </authorList>
    </citation>
    <scope>NUCLEOTIDE SEQUENCE [LARGE SCALE GENOMIC DNA]</scope>
    <source>
        <strain evidence="1 2">PCC 7110</strain>
    </source>
</reference>
<dbReference type="EMBL" id="ANNX02000041">
    <property type="protein sequence ID" value="KYC38397.1"/>
    <property type="molecule type" value="Genomic_DNA"/>
</dbReference>
<keyword evidence="2" id="KW-1185">Reference proteome</keyword>
<protein>
    <submittedName>
        <fullName evidence="1">Uncharacterized protein</fullName>
    </submittedName>
</protein>
<proteinExistence type="predicted"/>
<accession>A0A139X112</accession>
<sequence>MFCFAAWVIQAVFVMMRYCSVFLYNINTLQDLIVDKLKHSLCGGLRTKKILSGEAIDNCDMKVVLYLTQAKKLRELHRGLDGRDNKPFTALCEAICCCKFVVCVFVSGVLVAGDGAVVCKVITAGMVAKADTKRVHTLNKGILFMSYISSVVHRLRPIGR</sequence>
<name>A0A139X112_9CYAN</name>
<evidence type="ECO:0000313" key="1">
    <source>
        <dbReference type="EMBL" id="KYC38397.1"/>
    </source>
</evidence>
<evidence type="ECO:0000313" key="2">
    <source>
        <dbReference type="Proteomes" id="UP000076925"/>
    </source>
</evidence>
<comment type="caution">
    <text evidence="1">The sequence shown here is derived from an EMBL/GenBank/DDBJ whole genome shotgun (WGS) entry which is preliminary data.</text>
</comment>
<organism evidence="1 2">
    <name type="scientific">Scytonema hofmannii PCC 7110</name>
    <dbReference type="NCBI Taxonomy" id="128403"/>
    <lineage>
        <taxon>Bacteria</taxon>
        <taxon>Bacillati</taxon>
        <taxon>Cyanobacteriota</taxon>
        <taxon>Cyanophyceae</taxon>
        <taxon>Nostocales</taxon>
        <taxon>Scytonemataceae</taxon>
        <taxon>Scytonema</taxon>
    </lineage>
</organism>